<feature type="transmembrane region" description="Helical" evidence="1">
    <location>
        <begin position="134"/>
        <end position="157"/>
    </location>
</feature>
<evidence type="ECO:0000313" key="2">
    <source>
        <dbReference type="EMBL" id="WAH39948.1"/>
    </source>
</evidence>
<evidence type="ECO:0000313" key="3">
    <source>
        <dbReference type="Proteomes" id="UP001164761"/>
    </source>
</evidence>
<name>A0ABY6ZBN3_9BACL</name>
<sequence length="174" mass="20418">MLPPPLDFDANEWFIILNIVLGYTLVLLLPRRYPRVVSILVVLFCVSIAIILDHSIATPPLDMYDINDQKKYELMDVITYLMYSPFAILSVYLFDKFNPRGLYFTAYVIAWSGFATLFEWLATLCRVFTYTEWHLLYSFSVYLVATVSEIGFFRLILRHFNKTRKTEMPTANQQ</sequence>
<reference evidence="2" key="1">
    <citation type="submission" date="2022-08" db="EMBL/GenBank/DDBJ databases">
        <title>Alicyclobacillus fastidiosus DSM 17978, complete genome.</title>
        <authorList>
            <person name="Wang Q."/>
            <person name="Cai R."/>
            <person name="Wang Z."/>
        </authorList>
    </citation>
    <scope>NUCLEOTIDE SEQUENCE</scope>
    <source>
        <strain evidence="2">DSM 17978</strain>
    </source>
</reference>
<keyword evidence="3" id="KW-1185">Reference proteome</keyword>
<protein>
    <submittedName>
        <fullName evidence="2">Uncharacterized protein</fullName>
    </submittedName>
</protein>
<organism evidence="2 3">
    <name type="scientific">Alicyclobacillus fastidiosus</name>
    <dbReference type="NCBI Taxonomy" id="392011"/>
    <lineage>
        <taxon>Bacteria</taxon>
        <taxon>Bacillati</taxon>
        <taxon>Bacillota</taxon>
        <taxon>Bacilli</taxon>
        <taxon>Bacillales</taxon>
        <taxon>Alicyclobacillaceae</taxon>
        <taxon>Alicyclobacillus</taxon>
    </lineage>
</organism>
<dbReference type="RefSeq" id="WP_268003846.1">
    <property type="nucleotide sequence ID" value="NZ_BSUT01000001.1"/>
</dbReference>
<dbReference type="EMBL" id="CP104067">
    <property type="protein sequence ID" value="WAH39948.1"/>
    <property type="molecule type" value="Genomic_DNA"/>
</dbReference>
<feature type="transmembrane region" description="Helical" evidence="1">
    <location>
        <begin position="101"/>
        <end position="122"/>
    </location>
</feature>
<gene>
    <name evidence="2" type="ORF">NZD89_16250</name>
</gene>
<evidence type="ECO:0000256" key="1">
    <source>
        <dbReference type="SAM" id="Phobius"/>
    </source>
</evidence>
<feature type="transmembrane region" description="Helical" evidence="1">
    <location>
        <begin position="77"/>
        <end position="94"/>
    </location>
</feature>
<keyword evidence="1" id="KW-1133">Transmembrane helix</keyword>
<feature type="transmembrane region" description="Helical" evidence="1">
    <location>
        <begin position="12"/>
        <end position="29"/>
    </location>
</feature>
<dbReference type="Proteomes" id="UP001164761">
    <property type="component" value="Chromosome"/>
</dbReference>
<feature type="transmembrane region" description="Helical" evidence="1">
    <location>
        <begin position="36"/>
        <end position="57"/>
    </location>
</feature>
<proteinExistence type="predicted"/>
<keyword evidence="1" id="KW-0472">Membrane</keyword>
<keyword evidence="1" id="KW-0812">Transmembrane</keyword>
<accession>A0ABY6ZBN3</accession>